<evidence type="ECO:0000259" key="12">
    <source>
        <dbReference type="PROSITE" id="PS50011"/>
    </source>
</evidence>
<comment type="similarity">
    <text evidence="2">Belongs to the protein kinase superfamily. CMGC Ser/Thr protein kinase family. CDC2/CDKX subfamily.</text>
</comment>
<keyword evidence="5 10" id="KW-0547">Nucleotide-binding</keyword>
<evidence type="ECO:0000313" key="14">
    <source>
        <dbReference type="Proteomes" id="UP000663879"/>
    </source>
</evidence>
<dbReference type="AlphaFoldDB" id="A0A814GZJ9"/>
<dbReference type="InterPro" id="IPR017441">
    <property type="entry name" value="Protein_kinase_ATP_BS"/>
</dbReference>
<dbReference type="PROSITE" id="PS50011">
    <property type="entry name" value="PROTEIN_KINASE_DOM"/>
    <property type="match status" value="1"/>
</dbReference>
<dbReference type="InterPro" id="IPR011009">
    <property type="entry name" value="Kinase-like_dom_sf"/>
</dbReference>
<dbReference type="InterPro" id="IPR000719">
    <property type="entry name" value="Prot_kinase_dom"/>
</dbReference>
<keyword evidence="4" id="KW-0808">Transferase</keyword>
<evidence type="ECO:0000256" key="7">
    <source>
        <dbReference type="ARBA" id="ARBA00022840"/>
    </source>
</evidence>
<feature type="non-terminal residue" evidence="13">
    <location>
        <position position="1"/>
    </location>
</feature>
<proteinExistence type="inferred from homology"/>
<dbReference type="Pfam" id="PF00069">
    <property type="entry name" value="Pkinase"/>
    <property type="match status" value="1"/>
</dbReference>
<dbReference type="GO" id="GO:0008353">
    <property type="term" value="F:RNA polymerase II CTD heptapeptide repeat kinase activity"/>
    <property type="evidence" value="ECO:0007669"/>
    <property type="project" value="TreeGrafter"/>
</dbReference>
<comment type="catalytic activity">
    <reaction evidence="9">
        <text>L-seryl-[protein] + ATP = O-phospho-L-seryl-[protein] + ADP + H(+)</text>
        <dbReference type="Rhea" id="RHEA:17989"/>
        <dbReference type="Rhea" id="RHEA-COMP:9863"/>
        <dbReference type="Rhea" id="RHEA-COMP:11604"/>
        <dbReference type="ChEBI" id="CHEBI:15378"/>
        <dbReference type="ChEBI" id="CHEBI:29999"/>
        <dbReference type="ChEBI" id="CHEBI:30616"/>
        <dbReference type="ChEBI" id="CHEBI:83421"/>
        <dbReference type="ChEBI" id="CHEBI:456216"/>
        <dbReference type="EC" id="2.7.11.22"/>
    </reaction>
</comment>
<evidence type="ECO:0000256" key="1">
    <source>
        <dbReference type="ARBA" id="ARBA00004123"/>
    </source>
</evidence>
<dbReference type="SUPFAM" id="SSF56112">
    <property type="entry name" value="Protein kinase-like (PK-like)"/>
    <property type="match status" value="1"/>
</dbReference>
<dbReference type="GO" id="GO:0004693">
    <property type="term" value="F:cyclin-dependent protein serine/threonine kinase activity"/>
    <property type="evidence" value="ECO:0007669"/>
    <property type="project" value="UniProtKB-EC"/>
</dbReference>
<feature type="region of interest" description="Disordered" evidence="11">
    <location>
        <begin position="1"/>
        <end position="106"/>
    </location>
</feature>
<evidence type="ECO:0000256" key="6">
    <source>
        <dbReference type="ARBA" id="ARBA00022777"/>
    </source>
</evidence>
<reference evidence="13" key="1">
    <citation type="submission" date="2021-02" db="EMBL/GenBank/DDBJ databases">
        <authorList>
            <person name="Nowell W R."/>
        </authorList>
    </citation>
    <scope>NUCLEOTIDE SEQUENCE</scope>
    <source>
        <strain evidence="13">Ploen Becks lab</strain>
    </source>
</reference>
<sequence>MVNLKPEMSRNYPPPGSVPSNPSVSSSGPQTVPNPSSTLSSSSNQPPRSHQSQQNRPSQPPNQRPGPSHHHPYHGHHGHGHQHHPGNRPIQPSRPQAPPGQTPETPQTELFDYKIYENIEYPFCPDHTKYEHVAKIGQGTFGEVYKAKCKKTNEIVALKKVLTENEKEGFPITALREIKILQVLKHENIVRLIEICTTKACPANKYKNQF</sequence>
<feature type="domain" description="Protein kinase" evidence="12">
    <location>
        <begin position="130"/>
        <end position="210"/>
    </location>
</feature>
<evidence type="ECO:0000313" key="13">
    <source>
        <dbReference type="EMBL" id="CAF1002863.1"/>
    </source>
</evidence>
<dbReference type="PROSITE" id="PS00107">
    <property type="entry name" value="PROTEIN_KINASE_ATP"/>
    <property type="match status" value="1"/>
</dbReference>
<dbReference type="GO" id="GO:0005524">
    <property type="term" value="F:ATP binding"/>
    <property type="evidence" value="ECO:0007669"/>
    <property type="project" value="UniProtKB-UniRule"/>
</dbReference>
<evidence type="ECO:0000256" key="9">
    <source>
        <dbReference type="ARBA" id="ARBA00048367"/>
    </source>
</evidence>
<comment type="subcellular location">
    <subcellularLocation>
        <location evidence="1">Nucleus</location>
    </subcellularLocation>
</comment>
<keyword evidence="3" id="KW-0723">Serine/threonine-protein kinase</keyword>
<dbReference type="PANTHER" id="PTHR24056:SF233">
    <property type="entry name" value="CYCLIN-DEPENDENT KINASE 9"/>
    <property type="match status" value="1"/>
</dbReference>
<evidence type="ECO:0000256" key="10">
    <source>
        <dbReference type="PROSITE-ProRule" id="PRU10141"/>
    </source>
</evidence>
<name>A0A814GZJ9_9BILA</name>
<keyword evidence="6" id="KW-0418">Kinase</keyword>
<comment type="catalytic activity">
    <reaction evidence="8">
        <text>L-threonyl-[protein] + ATP = O-phospho-L-threonyl-[protein] + ADP + H(+)</text>
        <dbReference type="Rhea" id="RHEA:46608"/>
        <dbReference type="Rhea" id="RHEA-COMP:11060"/>
        <dbReference type="Rhea" id="RHEA-COMP:11605"/>
        <dbReference type="ChEBI" id="CHEBI:15378"/>
        <dbReference type="ChEBI" id="CHEBI:30013"/>
        <dbReference type="ChEBI" id="CHEBI:30616"/>
        <dbReference type="ChEBI" id="CHEBI:61977"/>
        <dbReference type="ChEBI" id="CHEBI:456216"/>
        <dbReference type="EC" id="2.7.11.22"/>
    </reaction>
</comment>
<evidence type="ECO:0000256" key="8">
    <source>
        <dbReference type="ARBA" id="ARBA00047811"/>
    </source>
</evidence>
<evidence type="ECO:0000256" key="2">
    <source>
        <dbReference type="ARBA" id="ARBA00006485"/>
    </source>
</evidence>
<dbReference type="FunFam" id="3.30.200.20:FF:000124">
    <property type="entry name" value="Cyclin-dependent kinase 4"/>
    <property type="match status" value="1"/>
</dbReference>
<dbReference type="Gene3D" id="3.30.200.20">
    <property type="entry name" value="Phosphorylase Kinase, domain 1"/>
    <property type="match status" value="1"/>
</dbReference>
<evidence type="ECO:0000256" key="11">
    <source>
        <dbReference type="SAM" id="MobiDB-lite"/>
    </source>
</evidence>
<protein>
    <recommendedName>
        <fullName evidence="12">Protein kinase domain-containing protein</fullName>
    </recommendedName>
</protein>
<keyword evidence="7 10" id="KW-0067">ATP-binding</keyword>
<dbReference type="InterPro" id="IPR050108">
    <property type="entry name" value="CDK"/>
</dbReference>
<feature type="compositionally biased region" description="Low complexity" evidence="11">
    <location>
        <begin position="18"/>
        <end position="57"/>
    </location>
</feature>
<evidence type="ECO:0000256" key="4">
    <source>
        <dbReference type="ARBA" id="ARBA00022679"/>
    </source>
</evidence>
<evidence type="ECO:0000256" key="5">
    <source>
        <dbReference type="ARBA" id="ARBA00022741"/>
    </source>
</evidence>
<comment type="caution">
    <text evidence="13">The sequence shown here is derived from an EMBL/GenBank/DDBJ whole genome shotgun (WGS) entry which is preliminary data.</text>
</comment>
<dbReference type="Proteomes" id="UP000663879">
    <property type="component" value="Unassembled WGS sequence"/>
</dbReference>
<feature type="compositionally biased region" description="Basic residues" evidence="11">
    <location>
        <begin position="67"/>
        <end position="86"/>
    </location>
</feature>
<dbReference type="OrthoDB" id="10051191at2759"/>
<keyword evidence="14" id="KW-1185">Reference proteome</keyword>
<dbReference type="PANTHER" id="PTHR24056">
    <property type="entry name" value="CELL DIVISION PROTEIN KINASE"/>
    <property type="match status" value="1"/>
</dbReference>
<dbReference type="GO" id="GO:0005634">
    <property type="term" value="C:nucleus"/>
    <property type="evidence" value="ECO:0007669"/>
    <property type="project" value="UniProtKB-SubCell"/>
</dbReference>
<feature type="binding site" evidence="10">
    <location>
        <position position="159"/>
    </location>
    <ligand>
        <name>ATP</name>
        <dbReference type="ChEBI" id="CHEBI:30616"/>
    </ligand>
</feature>
<dbReference type="EMBL" id="CAJNOC010003916">
    <property type="protein sequence ID" value="CAF1002863.1"/>
    <property type="molecule type" value="Genomic_DNA"/>
</dbReference>
<accession>A0A814GZJ9</accession>
<gene>
    <name evidence="13" type="ORF">OXX778_LOCUS16500</name>
</gene>
<organism evidence="13 14">
    <name type="scientific">Brachionus calyciflorus</name>
    <dbReference type="NCBI Taxonomy" id="104777"/>
    <lineage>
        <taxon>Eukaryota</taxon>
        <taxon>Metazoa</taxon>
        <taxon>Spiralia</taxon>
        <taxon>Gnathifera</taxon>
        <taxon>Rotifera</taxon>
        <taxon>Eurotatoria</taxon>
        <taxon>Monogononta</taxon>
        <taxon>Pseudotrocha</taxon>
        <taxon>Ploima</taxon>
        <taxon>Brachionidae</taxon>
        <taxon>Brachionus</taxon>
    </lineage>
</organism>
<evidence type="ECO:0000256" key="3">
    <source>
        <dbReference type="ARBA" id="ARBA00022527"/>
    </source>
</evidence>